<keyword evidence="5" id="KW-0694">RNA-binding</keyword>
<evidence type="ECO:0000256" key="1">
    <source>
        <dbReference type="ARBA" id="ARBA00004123"/>
    </source>
</evidence>
<name>A0A8H7BMA8_9FUNG</name>
<keyword evidence="7" id="KW-0539">Nucleus</keyword>
<proteinExistence type="inferred from homology"/>
<evidence type="ECO:0000256" key="5">
    <source>
        <dbReference type="ARBA" id="ARBA00022884"/>
    </source>
</evidence>
<accession>A0A8H7BMA8</accession>
<evidence type="ECO:0000313" key="9">
    <source>
        <dbReference type="Proteomes" id="UP000605846"/>
    </source>
</evidence>
<dbReference type="GO" id="GO:0005737">
    <property type="term" value="C:cytoplasm"/>
    <property type="evidence" value="ECO:0007669"/>
    <property type="project" value="UniProtKB-SubCell"/>
</dbReference>
<sequence>MANNYKDIRLVVRDLDRTCRKLNAKLNFIHSNPTSLVPEVEFSEIQERIQKLAALIPENDYYKYNDLWQRTLQNAVFIAVFKYYLEQEELIDIATVEKCIGVKVDVNNDLQEFHIQLEDVLHAYISLVNELSRLAINSVTVGDYPRVIRISAFVRELSAGFQLLNLKNDSLRKRFDGIKYDVKKIEEVVYDITLRGLQKKDQDA</sequence>
<evidence type="ECO:0008006" key="10">
    <source>
        <dbReference type="Google" id="ProtNLM"/>
    </source>
</evidence>
<evidence type="ECO:0000256" key="6">
    <source>
        <dbReference type="ARBA" id="ARBA00023125"/>
    </source>
</evidence>
<organism evidence="8 9">
    <name type="scientific">Apophysomyces ossiformis</name>
    <dbReference type="NCBI Taxonomy" id="679940"/>
    <lineage>
        <taxon>Eukaryota</taxon>
        <taxon>Fungi</taxon>
        <taxon>Fungi incertae sedis</taxon>
        <taxon>Mucoromycota</taxon>
        <taxon>Mucoromycotina</taxon>
        <taxon>Mucoromycetes</taxon>
        <taxon>Mucorales</taxon>
        <taxon>Mucorineae</taxon>
        <taxon>Mucoraceae</taxon>
        <taxon>Apophysomyces</taxon>
    </lineage>
</organism>
<evidence type="ECO:0000256" key="7">
    <source>
        <dbReference type="ARBA" id="ARBA00023242"/>
    </source>
</evidence>
<evidence type="ECO:0000313" key="8">
    <source>
        <dbReference type="EMBL" id="KAF7722127.1"/>
    </source>
</evidence>
<evidence type="ECO:0000256" key="3">
    <source>
        <dbReference type="ARBA" id="ARBA00005902"/>
    </source>
</evidence>
<dbReference type="CDD" id="cd14819">
    <property type="entry name" value="Translin"/>
    <property type="match status" value="1"/>
</dbReference>
<dbReference type="GO" id="GO:0003723">
    <property type="term" value="F:RNA binding"/>
    <property type="evidence" value="ECO:0007669"/>
    <property type="project" value="UniProtKB-KW"/>
</dbReference>
<evidence type="ECO:0000256" key="2">
    <source>
        <dbReference type="ARBA" id="ARBA00004496"/>
    </source>
</evidence>
<comment type="caution">
    <text evidence="8">The sequence shown here is derived from an EMBL/GenBank/DDBJ whole genome shotgun (WGS) entry which is preliminary data.</text>
</comment>
<dbReference type="AlphaFoldDB" id="A0A8H7BMA8"/>
<dbReference type="PANTHER" id="PTHR10741">
    <property type="entry name" value="TRANSLIN AND TRANSLIN ASSOCIATED PROTEIN X"/>
    <property type="match status" value="1"/>
</dbReference>
<protein>
    <recommendedName>
        <fullName evidence="10">Translin</fullName>
    </recommendedName>
</protein>
<dbReference type="InterPro" id="IPR036081">
    <property type="entry name" value="Translin_sf"/>
</dbReference>
<dbReference type="InterPro" id="IPR016068">
    <property type="entry name" value="Translin_N"/>
</dbReference>
<dbReference type="GO" id="GO:0005634">
    <property type="term" value="C:nucleus"/>
    <property type="evidence" value="ECO:0007669"/>
    <property type="project" value="UniProtKB-SubCell"/>
</dbReference>
<dbReference type="GO" id="GO:0016070">
    <property type="term" value="P:RNA metabolic process"/>
    <property type="evidence" value="ECO:0007669"/>
    <property type="project" value="InterPro"/>
</dbReference>
<keyword evidence="4" id="KW-0963">Cytoplasm</keyword>
<keyword evidence="9" id="KW-1185">Reference proteome</keyword>
<dbReference type="Pfam" id="PF01997">
    <property type="entry name" value="Translin"/>
    <property type="match status" value="1"/>
</dbReference>
<comment type="similarity">
    <text evidence="3">Belongs to the translin family.</text>
</comment>
<dbReference type="GO" id="GO:0043565">
    <property type="term" value="F:sequence-specific DNA binding"/>
    <property type="evidence" value="ECO:0007669"/>
    <property type="project" value="InterPro"/>
</dbReference>
<keyword evidence="6" id="KW-0238">DNA-binding</keyword>
<dbReference type="Gene3D" id="1.20.58.190">
    <property type="entry name" value="Translin, domain 1"/>
    <property type="match status" value="1"/>
</dbReference>
<dbReference type="OrthoDB" id="829at2759"/>
<dbReference type="InterPro" id="IPR002848">
    <property type="entry name" value="Translin_fam"/>
</dbReference>
<dbReference type="Gene3D" id="1.20.58.200">
    <property type="entry name" value="Translin, domain 2"/>
    <property type="match status" value="1"/>
</dbReference>
<dbReference type="FunFam" id="1.20.58.200:FF:000002">
    <property type="entry name" value="Putative translin"/>
    <property type="match status" value="1"/>
</dbReference>
<dbReference type="InterPro" id="IPR033956">
    <property type="entry name" value="Translin"/>
</dbReference>
<dbReference type="Proteomes" id="UP000605846">
    <property type="component" value="Unassembled WGS sequence"/>
</dbReference>
<dbReference type="GO" id="GO:0003697">
    <property type="term" value="F:single-stranded DNA binding"/>
    <property type="evidence" value="ECO:0007669"/>
    <property type="project" value="InterPro"/>
</dbReference>
<dbReference type="InterPro" id="IPR016069">
    <property type="entry name" value="Translin_C"/>
</dbReference>
<dbReference type="EMBL" id="JABAYA010000212">
    <property type="protein sequence ID" value="KAF7722127.1"/>
    <property type="molecule type" value="Genomic_DNA"/>
</dbReference>
<evidence type="ECO:0000256" key="4">
    <source>
        <dbReference type="ARBA" id="ARBA00022490"/>
    </source>
</evidence>
<gene>
    <name evidence="8" type="ORF">EC973_003671</name>
</gene>
<reference evidence="8" key="1">
    <citation type="submission" date="2020-01" db="EMBL/GenBank/DDBJ databases">
        <title>Genome Sequencing of Three Apophysomyces-Like Fungal Strains Confirms a Novel Fungal Genus in the Mucoromycota with divergent Burkholderia-like Endosymbiotic Bacteria.</title>
        <authorList>
            <person name="Stajich J.E."/>
            <person name="Macias A.M."/>
            <person name="Carter-House D."/>
            <person name="Lovett B."/>
            <person name="Kasson L.R."/>
            <person name="Berry K."/>
            <person name="Grigoriev I."/>
            <person name="Chang Y."/>
            <person name="Spatafora J."/>
            <person name="Kasson M.T."/>
        </authorList>
    </citation>
    <scope>NUCLEOTIDE SEQUENCE</scope>
    <source>
        <strain evidence="8">NRRL A-21654</strain>
    </source>
</reference>
<comment type="subcellular location">
    <subcellularLocation>
        <location evidence="2">Cytoplasm</location>
    </subcellularLocation>
    <subcellularLocation>
        <location evidence="1">Nucleus</location>
    </subcellularLocation>
</comment>
<dbReference type="SUPFAM" id="SSF74784">
    <property type="entry name" value="Translin"/>
    <property type="match status" value="1"/>
</dbReference>